<dbReference type="OrthoDB" id="9853751at2"/>
<evidence type="ECO:0000313" key="7">
    <source>
        <dbReference type="Proteomes" id="UP000254807"/>
    </source>
</evidence>
<proteinExistence type="predicted"/>
<gene>
    <name evidence="5" type="ORF">EGM181_04150</name>
    <name evidence="4" type="ORF">GTI89_02945</name>
    <name evidence="1" type="ORF">HWH42_01035</name>
    <name evidence="6" type="ORF">NCTC12360_01743</name>
    <name evidence="3" type="ORF">P7E30_07930</name>
    <name evidence="2" type="ORF">QRX88_09750</name>
</gene>
<reference evidence="6 7" key="1">
    <citation type="submission" date="2018-06" db="EMBL/GenBank/DDBJ databases">
        <authorList>
            <consortium name="Pathogen Informatics"/>
            <person name="Doyle S."/>
        </authorList>
    </citation>
    <scope>NUCLEOTIDE SEQUENCE [LARGE SCALE GENOMIC DNA]</scope>
    <source>
        <strain evidence="6 7">NCTC12360</strain>
    </source>
</reference>
<keyword evidence="7" id="KW-1185">Reference proteome</keyword>
<dbReference type="EMBL" id="UFYW01000001">
    <property type="protein sequence ID" value="STD83279.1"/>
    <property type="molecule type" value="Genomic_DNA"/>
</dbReference>
<reference evidence="2 11" key="6">
    <citation type="submission" date="2023-06" db="EMBL/GenBank/DDBJ databases">
        <title>Acute promotion of culturable opportunistic pathogens and persistent increase of antibiotic resistance following antibiotic exposure in mouse gut microbiota.</title>
        <authorList>
            <person name="Li L."/>
            <person name="Wang B."/>
            <person name="Sun Y."/>
            <person name="Wang M."/>
            <person name="Xu H."/>
        </authorList>
    </citation>
    <scope>NUCLEOTIDE SEQUENCE [LARGE SCALE GENOMIC DNA]</scope>
    <source>
        <strain evidence="2 11">CRI2_2</strain>
    </source>
</reference>
<reference evidence="4 8" key="2">
    <citation type="submission" date="2019-04" db="EMBL/GenBank/DDBJ databases">
        <title>Step-wise assembly of the neonatal virome modulated by breast feeding.</title>
        <authorList>
            <person name="Liang G."/>
            <person name="Bushman F."/>
        </authorList>
    </citation>
    <scope>NUCLEOTIDE SEQUENCE [LARGE SCALE GENOMIC DNA]</scope>
    <source>
        <strain evidence="4 8">E3404</strain>
    </source>
</reference>
<accession>A0A1L8U1Z5</accession>
<dbReference type="AlphaFoldDB" id="A0A1L8U1Z5"/>
<dbReference type="Proteomes" id="UP000439965">
    <property type="component" value="Unassembled WGS sequence"/>
</dbReference>
<dbReference type="GeneID" id="93223242"/>
<evidence type="ECO:0000313" key="2">
    <source>
        <dbReference type="EMBL" id="MDL4935997.1"/>
    </source>
</evidence>
<evidence type="ECO:0000313" key="10">
    <source>
        <dbReference type="Proteomes" id="UP000571857"/>
    </source>
</evidence>
<protein>
    <submittedName>
        <fullName evidence="4">Uncharacterized protein</fullName>
    </submittedName>
</protein>
<dbReference type="Proteomes" id="UP001183682">
    <property type="component" value="Unassembled WGS sequence"/>
</dbReference>
<evidence type="ECO:0000313" key="8">
    <source>
        <dbReference type="Proteomes" id="UP000439965"/>
    </source>
</evidence>
<evidence type="ECO:0000313" key="11">
    <source>
        <dbReference type="Proteomes" id="UP001241571"/>
    </source>
</evidence>
<dbReference type="EMBL" id="JARPZN010000004">
    <property type="protein sequence ID" value="MDT2690133.1"/>
    <property type="molecule type" value="Genomic_DNA"/>
</dbReference>
<evidence type="ECO:0000313" key="4">
    <source>
        <dbReference type="EMBL" id="MXS25035.1"/>
    </source>
</evidence>
<reference evidence="3" key="5">
    <citation type="submission" date="2023-03" db="EMBL/GenBank/DDBJ databases">
        <authorList>
            <person name="Shen W."/>
            <person name="Cai J."/>
        </authorList>
    </citation>
    <scope>NUCLEOTIDE SEQUENCE</scope>
    <source>
        <strain evidence="3">K69-2</strain>
    </source>
</reference>
<dbReference type="Proteomes" id="UP000516696">
    <property type="component" value="Chromosome"/>
</dbReference>
<dbReference type="Proteomes" id="UP001241571">
    <property type="component" value="Unassembled WGS sequence"/>
</dbReference>
<reference evidence="1 10" key="4">
    <citation type="submission" date="2020-06" db="EMBL/GenBank/DDBJ databases">
        <title>Crossreactivity between MHC class I-restricted antigens from cancer cells and an enterococcal bacteriophage.</title>
        <authorList>
            <person name="Fluckiger A."/>
            <person name="Daillere R."/>
            <person name="Sassi M."/>
            <person name="Cattoir V."/>
            <person name="Kroemer G."/>
            <person name="Zitvogel L."/>
        </authorList>
    </citation>
    <scope>NUCLEOTIDE SEQUENCE [LARGE SCALE GENOMIC DNA]</scope>
    <source>
        <strain evidence="1 10">EG4</strain>
    </source>
</reference>
<dbReference type="EMBL" id="CP050485">
    <property type="protein sequence ID" value="QOG26506.1"/>
    <property type="molecule type" value="Genomic_DNA"/>
</dbReference>
<dbReference type="EMBL" id="JABXJK010000004">
    <property type="protein sequence ID" value="MBA0971187.1"/>
    <property type="molecule type" value="Genomic_DNA"/>
</dbReference>
<sequence length="67" mass="7289">MKTKTTTRLTIRIQAPDAEKTVSQTVNQVMNAPEEAKMLAFGEAMAGFSKNASLAGVVETIQNEYVK</sequence>
<dbReference type="EMBL" id="WVTI01000002">
    <property type="protein sequence ID" value="MXS25035.1"/>
    <property type="molecule type" value="Genomic_DNA"/>
</dbReference>
<dbReference type="Proteomes" id="UP000571857">
    <property type="component" value="Unassembled WGS sequence"/>
</dbReference>
<evidence type="ECO:0000313" key="6">
    <source>
        <dbReference type="EMBL" id="STD83279.1"/>
    </source>
</evidence>
<organism evidence="4 8">
    <name type="scientific">Enterococcus gallinarum</name>
    <dbReference type="NCBI Taxonomy" id="1353"/>
    <lineage>
        <taxon>Bacteria</taxon>
        <taxon>Bacillati</taxon>
        <taxon>Bacillota</taxon>
        <taxon>Bacilli</taxon>
        <taxon>Lactobacillales</taxon>
        <taxon>Enterococcaceae</taxon>
        <taxon>Enterococcus</taxon>
    </lineage>
</organism>
<evidence type="ECO:0000313" key="9">
    <source>
        <dbReference type="Proteomes" id="UP000516696"/>
    </source>
</evidence>
<evidence type="ECO:0000313" key="1">
    <source>
        <dbReference type="EMBL" id="MBA0971187.1"/>
    </source>
</evidence>
<dbReference type="RefSeq" id="WP_003127523.1">
    <property type="nucleotide sequence ID" value="NZ_BSYC01000002.1"/>
</dbReference>
<reference evidence="5 9" key="3">
    <citation type="submission" date="2020-03" db="EMBL/GenBank/DDBJ databases">
        <title>Characterization of ganglioside-mimicking enterococci.</title>
        <authorList>
            <person name="Patry R.T."/>
            <person name="Nothaft H."/>
            <person name="Bridger R."/>
            <person name="Shajahan A."/>
            <person name="Huynh S."/>
            <person name="Sanchez S."/>
            <person name="Azadi P."/>
            <person name="Cooper K."/>
            <person name="Miller W.G."/>
            <person name="Parker C.T."/>
            <person name="Wells L."/>
            <person name="Szymanski C.M."/>
        </authorList>
    </citation>
    <scope>NUCLEOTIDE SEQUENCE [LARGE SCALE GENOMIC DNA]</scope>
    <source>
        <strain evidence="5 9">EGM181</strain>
    </source>
</reference>
<dbReference type="EMBL" id="JASUBT010000006">
    <property type="protein sequence ID" value="MDL4935997.1"/>
    <property type="molecule type" value="Genomic_DNA"/>
</dbReference>
<dbReference type="Proteomes" id="UP000254807">
    <property type="component" value="Unassembled WGS sequence"/>
</dbReference>
<evidence type="ECO:0000313" key="3">
    <source>
        <dbReference type="EMBL" id="MDT2690133.1"/>
    </source>
</evidence>
<name>A0A1L8U1Z5_ENTGA</name>
<evidence type="ECO:0000313" key="5">
    <source>
        <dbReference type="EMBL" id="QOG26506.1"/>
    </source>
</evidence>